<keyword evidence="4" id="KW-0496">Mitochondrion</keyword>
<keyword evidence="4" id="KW-0809">Transit peptide</keyword>
<dbReference type="Proteomes" id="UP001445335">
    <property type="component" value="Unassembled WGS sequence"/>
</dbReference>
<gene>
    <name evidence="6" type="ORF">WJX81_005134</name>
</gene>
<dbReference type="GO" id="GO:0019464">
    <property type="term" value="P:glycine decarboxylation via glycine cleavage system"/>
    <property type="evidence" value="ECO:0007669"/>
    <property type="project" value="UniProtKB-UniRule"/>
</dbReference>
<dbReference type="InterPro" id="IPR017453">
    <property type="entry name" value="GCV_H_sub"/>
</dbReference>
<comment type="caution">
    <text evidence="6">The sequence shown here is derived from an EMBL/GenBank/DDBJ whole genome shotgun (WGS) entry which is preliminary data.</text>
</comment>
<keyword evidence="7" id="KW-1185">Reference proteome</keyword>
<dbReference type="SUPFAM" id="SSF51230">
    <property type="entry name" value="Single hybrid motif"/>
    <property type="match status" value="1"/>
</dbReference>
<dbReference type="PROSITE" id="PS50968">
    <property type="entry name" value="BIOTINYL_LIPOYL"/>
    <property type="match status" value="1"/>
</dbReference>
<dbReference type="AlphaFoldDB" id="A0AAW1RDK7"/>
<feature type="modified residue" description="N6-lipoyllysine" evidence="3">
    <location>
        <position position="98"/>
    </location>
</feature>
<dbReference type="EMBL" id="JALJOU010000047">
    <property type="protein sequence ID" value="KAK9831356.1"/>
    <property type="molecule type" value="Genomic_DNA"/>
</dbReference>
<comment type="subunit">
    <text evidence="4">The glycine cleavage system is composed of four proteins: P, T, L and H.</text>
</comment>
<evidence type="ECO:0000313" key="7">
    <source>
        <dbReference type="Proteomes" id="UP001445335"/>
    </source>
</evidence>
<dbReference type="PANTHER" id="PTHR11715:SF3">
    <property type="entry name" value="GLYCINE CLEAVAGE SYSTEM H PROTEIN-RELATED"/>
    <property type="match status" value="1"/>
</dbReference>
<comment type="function">
    <text evidence="4">The H protein shuttles the methylamine group of glycine from the P protein to the T protein.</text>
</comment>
<protein>
    <recommendedName>
        <fullName evidence="4">Glycine cleavage system H protein</fullName>
    </recommendedName>
</protein>
<dbReference type="GO" id="GO:0009249">
    <property type="term" value="P:protein lipoylation"/>
    <property type="evidence" value="ECO:0007669"/>
    <property type="project" value="TreeGrafter"/>
</dbReference>
<dbReference type="CDD" id="cd06848">
    <property type="entry name" value="GCS_H"/>
    <property type="match status" value="1"/>
</dbReference>
<name>A0AAW1RDK7_9CHLO</name>
<evidence type="ECO:0000259" key="5">
    <source>
        <dbReference type="PROSITE" id="PS50968"/>
    </source>
</evidence>
<dbReference type="GO" id="GO:0005739">
    <property type="term" value="C:mitochondrion"/>
    <property type="evidence" value="ECO:0007669"/>
    <property type="project" value="UniProtKB-SubCell"/>
</dbReference>
<dbReference type="HAMAP" id="MF_00272">
    <property type="entry name" value="GcvH"/>
    <property type="match status" value="1"/>
</dbReference>
<dbReference type="NCBIfam" id="NF002270">
    <property type="entry name" value="PRK01202.1"/>
    <property type="match status" value="1"/>
</dbReference>
<evidence type="ECO:0000256" key="1">
    <source>
        <dbReference type="ARBA" id="ARBA00009249"/>
    </source>
</evidence>
<organism evidence="6 7">
    <name type="scientific">Elliptochloris bilobata</name>
    <dbReference type="NCBI Taxonomy" id="381761"/>
    <lineage>
        <taxon>Eukaryota</taxon>
        <taxon>Viridiplantae</taxon>
        <taxon>Chlorophyta</taxon>
        <taxon>core chlorophytes</taxon>
        <taxon>Trebouxiophyceae</taxon>
        <taxon>Trebouxiophyceae incertae sedis</taxon>
        <taxon>Elliptochloris clade</taxon>
        <taxon>Elliptochloris</taxon>
    </lineage>
</organism>
<dbReference type="InterPro" id="IPR000089">
    <property type="entry name" value="Biotin_lipoyl"/>
</dbReference>
<keyword evidence="2 3" id="KW-0450">Lipoyl</keyword>
<dbReference type="Gene3D" id="2.40.50.100">
    <property type="match status" value="1"/>
</dbReference>
<dbReference type="NCBIfam" id="TIGR00527">
    <property type="entry name" value="gcvH"/>
    <property type="match status" value="1"/>
</dbReference>
<evidence type="ECO:0000256" key="2">
    <source>
        <dbReference type="ARBA" id="ARBA00022823"/>
    </source>
</evidence>
<evidence type="ECO:0000313" key="6">
    <source>
        <dbReference type="EMBL" id="KAK9831356.1"/>
    </source>
</evidence>
<dbReference type="InterPro" id="IPR002930">
    <property type="entry name" value="GCV_H"/>
</dbReference>
<feature type="domain" description="Lipoyl-binding" evidence="5">
    <location>
        <begin position="57"/>
        <end position="139"/>
    </location>
</feature>
<evidence type="ECO:0000256" key="4">
    <source>
        <dbReference type="RuleBase" id="RU364055"/>
    </source>
</evidence>
<accession>A0AAW1RDK7</accession>
<dbReference type="InterPro" id="IPR011053">
    <property type="entry name" value="Single_hybrid_motif"/>
</dbReference>
<comment type="cofactor">
    <cofactor evidence="4">
        <name>(R)-lipoate</name>
        <dbReference type="ChEBI" id="CHEBI:83088"/>
    </cofactor>
    <text evidence="4">Binds 1 lipoyl cofactor covalently.</text>
</comment>
<reference evidence="6 7" key="1">
    <citation type="journal article" date="2024" name="Nat. Commun.">
        <title>Phylogenomics reveals the evolutionary origins of lichenization in chlorophyte algae.</title>
        <authorList>
            <person name="Puginier C."/>
            <person name="Libourel C."/>
            <person name="Otte J."/>
            <person name="Skaloud P."/>
            <person name="Haon M."/>
            <person name="Grisel S."/>
            <person name="Petersen M."/>
            <person name="Berrin J.G."/>
            <person name="Delaux P.M."/>
            <person name="Dal Grande F."/>
            <person name="Keller J."/>
        </authorList>
    </citation>
    <scope>NUCLEOTIDE SEQUENCE [LARGE SCALE GENOMIC DNA]</scope>
    <source>
        <strain evidence="6 7">SAG 245.80</strain>
    </source>
</reference>
<dbReference type="PANTHER" id="PTHR11715">
    <property type="entry name" value="GLYCINE CLEAVAGE SYSTEM H PROTEIN"/>
    <property type="match status" value="1"/>
</dbReference>
<evidence type="ECO:0000256" key="3">
    <source>
        <dbReference type="PIRSR" id="PIRSR617453-50"/>
    </source>
</evidence>
<dbReference type="Pfam" id="PF01597">
    <property type="entry name" value="GCV_H"/>
    <property type="match status" value="1"/>
</dbReference>
<sequence>MALRKLASQFACTTGLRVGISPALQACRESIWRSFATVSEDRKYAASHEWAKVDGDIATIGISDFAQAELGDIVYVEMPEVGSQMESGAVFGVVESVKAASDVYSPVSGEVVEFNEKLVEEPGSVNKDPFGEGWMVKLRLSDPSQVDSLMDAKAYEQKCASDDH</sequence>
<dbReference type="InterPro" id="IPR033753">
    <property type="entry name" value="GCV_H/Fam206"/>
</dbReference>
<dbReference type="GO" id="GO:0005960">
    <property type="term" value="C:glycine cleavage complex"/>
    <property type="evidence" value="ECO:0007669"/>
    <property type="project" value="UniProtKB-UniRule"/>
</dbReference>
<comment type="subcellular location">
    <subcellularLocation>
        <location evidence="4">Mitochondrion</location>
    </subcellularLocation>
</comment>
<proteinExistence type="inferred from homology"/>
<comment type="similarity">
    <text evidence="1 4">Belongs to the GcvH family.</text>
</comment>